<evidence type="ECO:0000313" key="2">
    <source>
        <dbReference type="EMBL" id="QJA99476.1"/>
    </source>
</evidence>
<dbReference type="EMBL" id="MT143653">
    <property type="protein sequence ID" value="QJA99476.1"/>
    <property type="molecule type" value="Genomic_DNA"/>
</dbReference>
<evidence type="ECO:0000256" key="1">
    <source>
        <dbReference type="SAM" id="Coils"/>
    </source>
</evidence>
<reference evidence="2" key="1">
    <citation type="submission" date="2020-03" db="EMBL/GenBank/DDBJ databases">
        <title>The deep terrestrial virosphere.</title>
        <authorList>
            <person name="Holmfeldt K."/>
            <person name="Nilsson E."/>
            <person name="Simone D."/>
            <person name="Lopez-Fernandez M."/>
            <person name="Wu X."/>
            <person name="de Brujin I."/>
            <person name="Lundin D."/>
            <person name="Andersson A."/>
            <person name="Bertilsson S."/>
            <person name="Dopson M."/>
        </authorList>
    </citation>
    <scope>NUCLEOTIDE SEQUENCE</scope>
    <source>
        <strain evidence="2">MM171A00991</strain>
    </source>
</reference>
<gene>
    <name evidence="2" type="ORF">MM171A00991_0001</name>
</gene>
<name>A0A6M3LVN6_9ZZZZ</name>
<proteinExistence type="predicted"/>
<organism evidence="2">
    <name type="scientific">viral metagenome</name>
    <dbReference type="NCBI Taxonomy" id="1070528"/>
    <lineage>
        <taxon>unclassified sequences</taxon>
        <taxon>metagenomes</taxon>
        <taxon>organismal metagenomes</taxon>
    </lineage>
</organism>
<dbReference type="AlphaFoldDB" id="A0A6M3LVN6"/>
<accession>A0A6M3LVN6</accession>
<sequence>MWWLKTNGEKATVKTRQRLREVAGIIKEFHKMKKWQVQSLADKEEYMNLEEEVANARKNSEYAKQRRKEKLATKPVTASVIPALMRDFVEEPGIVYSEGAVSKAEEKKIHGSMKNWLTYCERDGVDPREQLRKVCENWIHFSVGQLVREDGTTIVLPDRIVSFNNYFKYRREIDRWLVQDALDEDNKVIDLDEKRQERDEGGIGI</sequence>
<feature type="coiled-coil region" evidence="1">
    <location>
        <begin position="39"/>
        <end position="66"/>
    </location>
</feature>
<protein>
    <submittedName>
        <fullName evidence="2">Uncharacterized protein</fullName>
    </submittedName>
</protein>
<keyword evidence="1" id="KW-0175">Coiled coil</keyword>